<feature type="transmembrane region" description="Helical" evidence="1">
    <location>
        <begin position="100"/>
        <end position="121"/>
    </location>
</feature>
<gene>
    <name evidence="2" type="ORF">ABM479_15155</name>
</gene>
<dbReference type="EMBL" id="CP157960">
    <property type="protein sequence ID" value="XBT92124.1"/>
    <property type="molecule type" value="Genomic_DNA"/>
</dbReference>
<keyword evidence="1" id="KW-1133">Transmembrane helix</keyword>
<evidence type="ECO:0008006" key="3">
    <source>
        <dbReference type="Google" id="ProtNLM"/>
    </source>
</evidence>
<feature type="transmembrane region" description="Helical" evidence="1">
    <location>
        <begin position="246"/>
        <end position="272"/>
    </location>
</feature>
<protein>
    <recommendedName>
        <fullName evidence="3">HTTM domain-containing protein</fullName>
    </recommendedName>
</protein>
<dbReference type="RefSeq" id="WP_349956547.1">
    <property type="nucleotide sequence ID" value="NZ_CP157960.1"/>
</dbReference>
<dbReference type="AlphaFoldDB" id="A0AAU7RPJ9"/>
<evidence type="ECO:0000256" key="1">
    <source>
        <dbReference type="SAM" id="Phobius"/>
    </source>
</evidence>
<proteinExistence type="predicted"/>
<evidence type="ECO:0000313" key="2">
    <source>
        <dbReference type="EMBL" id="XBT92124.1"/>
    </source>
</evidence>
<name>A0AAU7RPJ9_9HYPH</name>
<organism evidence="2">
    <name type="scientific">Rhizobium sp. ZPR3</name>
    <dbReference type="NCBI Taxonomy" id="3158967"/>
    <lineage>
        <taxon>Bacteria</taxon>
        <taxon>Pseudomonadati</taxon>
        <taxon>Pseudomonadota</taxon>
        <taxon>Alphaproteobacteria</taxon>
        <taxon>Hyphomicrobiales</taxon>
        <taxon>Rhizobiaceae</taxon>
        <taxon>Rhizobium/Agrobacterium group</taxon>
        <taxon>Rhizobium</taxon>
    </lineage>
</organism>
<reference evidence="2" key="1">
    <citation type="submission" date="2024-06" db="EMBL/GenBank/DDBJ databases">
        <authorList>
            <person name="Li T."/>
            <person name="Gao R."/>
        </authorList>
    </citation>
    <scope>NUCLEOTIDE SEQUENCE</scope>
    <source>
        <strain evidence="2">ZPR3</strain>
    </source>
</reference>
<keyword evidence="1" id="KW-0812">Transmembrane</keyword>
<feature type="transmembrane region" description="Helical" evidence="1">
    <location>
        <begin position="43"/>
        <end position="62"/>
    </location>
</feature>
<sequence>MNEPNAEVLETGHNPLPKNAYLRNLYELYRRLFSVSEIEQDKVLQWMAGAILLGFAVTYASWMNVPWITTNAVESGSYRCWPFLPNCADFIFLTTYPNGYSQTVVFMLLFAILVGCAYAIYSRDWVAAHIGIFVLFVFKLYFTFISYRFKGNYDYYHTVFCLAFLFFANKKFFLQLSLVFFYFLSTAAKIHPSWVLGEYFTSLKNGLPLFPKGTEIIATNFLMFMEMVGAWFLFSSNRLLQRSMLAFFAIFHVYSGILVGYRYPATVLPALLILFGPWFQAPVKIPSGASSVPGWALMGLLLVGQMVPLAIPGDQKLTLEGNFYGLYMFEANHQCFGTIGVNGKTVDEFKSGNALHRCDPYGYFSTAKNKYCNSSNTVSLVLNHSINGGPFFQIVNVDDICKLEYKPFAHNSWIKTEKDAPQIGRPVQNFYRWAREVD</sequence>
<feature type="transmembrane region" description="Helical" evidence="1">
    <location>
        <begin position="128"/>
        <end position="147"/>
    </location>
</feature>
<keyword evidence="1" id="KW-0472">Membrane</keyword>
<accession>A0AAU7RPJ9</accession>
<feature type="transmembrane region" description="Helical" evidence="1">
    <location>
        <begin position="216"/>
        <end position="234"/>
    </location>
</feature>